<evidence type="ECO:0000256" key="1">
    <source>
        <dbReference type="SAM" id="Phobius"/>
    </source>
</evidence>
<dbReference type="AlphaFoldDB" id="G2LJF2"/>
<accession>G2LJF2</accession>
<dbReference type="HOGENOM" id="CLU_2647935_0_0_0"/>
<dbReference type="EMBL" id="CP002514">
    <property type="protein sequence ID" value="AEP12841.1"/>
    <property type="molecule type" value="Genomic_DNA"/>
</dbReference>
<evidence type="ECO:0000313" key="2">
    <source>
        <dbReference type="EMBL" id="AEP12841.1"/>
    </source>
</evidence>
<evidence type="ECO:0008006" key="4">
    <source>
        <dbReference type="Google" id="ProtNLM"/>
    </source>
</evidence>
<dbReference type="InterPro" id="IPR032820">
    <property type="entry name" value="ATPase_put"/>
</dbReference>
<keyword evidence="1" id="KW-0812">Transmembrane</keyword>
<protein>
    <recommendedName>
        <fullName evidence="4">F0F1-ATPase subunit (ATPase_gene1)</fullName>
    </recommendedName>
</protein>
<organism evidence="2 3">
    <name type="scientific">Chloracidobacterium thermophilum (strain B)</name>
    <dbReference type="NCBI Taxonomy" id="981222"/>
    <lineage>
        <taxon>Bacteria</taxon>
        <taxon>Pseudomonadati</taxon>
        <taxon>Acidobacteriota</taxon>
        <taxon>Terriglobia</taxon>
        <taxon>Terriglobales</taxon>
        <taxon>Acidobacteriaceae</taxon>
        <taxon>Chloracidobacterium</taxon>
    </lineage>
</organism>
<reference evidence="2 3" key="1">
    <citation type="journal article" date="2012" name="Environ. Microbiol.">
        <title>Complete genome of Candidatus Chloracidobacterium thermophilum, a chlorophyll-based photoheterotroph belonging to the phylum Acidobacteria.</title>
        <authorList>
            <person name="Garcia Costas A.M."/>
            <person name="Liu Z."/>
            <person name="Tomsho L.P."/>
            <person name="Schuster S.C."/>
            <person name="Ward D.M."/>
            <person name="Bryant D.A."/>
        </authorList>
    </citation>
    <scope>NUCLEOTIDE SEQUENCE [LARGE SCALE GENOMIC DNA]</scope>
    <source>
        <strain evidence="2 3">B</strain>
    </source>
</reference>
<dbReference type="KEGG" id="ctm:Cabther_A2099"/>
<dbReference type="RefSeq" id="WP_014100578.1">
    <property type="nucleotide sequence ID" value="NC_016024.1"/>
</dbReference>
<dbReference type="OrthoDB" id="15401at2"/>
<keyword evidence="1" id="KW-0472">Membrane</keyword>
<dbReference type="STRING" id="981222.Cabther_A2099"/>
<keyword evidence="1" id="KW-1133">Transmembrane helix</keyword>
<feature type="transmembrane region" description="Helical" evidence="1">
    <location>
        <begin position="48"/>
        <end position="69"/>
    </location>
</feature>
<keyword evidence="3" id="KW-1185">Reference proteome</keyword>
<feature type="transmembrane region" description="Helical" evidence="1">
    <location>
        <begin position="21"/>
        <end position="42"/>
    </location>
</feature>
<dbReference type="Pfam" id="PF09527">
    <property type="entry name" value="ATPase_gene1"/>
    <property type="match status" value="1"/>
</dbReference>
<name>G2LJF2_CHLTF</name>
<evidence type="ECO:0000313" key="3">
    <source>
        <dbReference type="Proteomes" id="UP000006791"/>
    </source>
</evidence>
<proteinExistence type="predicted"/>
<sequence length="76" mass="8492">MPSPQNSDNDEAAQRARMLTAAGLALGLPMTILGSFLVGYWLDRQLQTAPLWFFLLGIAGLVSSARLLYRLWEQLR</sequence>
<gene>
    <name evidence="2" type="ordered locus">Cabther_A2099</name>
</gene>
<dbReference type="Proteomes" id="UP000006791">
    <property type="component" value="Chromosome 1"/>
</dbReference>